<reference evidence="1" key="2">
    <citation type="submission" date="2022-01" db="EMBL/GenBank/DDBJ databases">
        <authorList>
            <person name="Yamashiro T."/>
            <person name="Shiraishi A."/>
            <person name="Satake H."/>
            <person name="Nakayama K."/>
        </authorList>
    </citation>
    <scope>NUCLEOTIDE SEQUENCE</scope>
</reference>
<protein>
    <submittedName>
        <fullName evidence="1">Uncharacterized protein</fullName>
    </submittedName>
</protein>
<name>A0ABQ5G395_9ASTR</name>
<keyword evidence="2" id="KW-1185">Reference proteome</keyword>
<sequence length="178" mass="20599">MDEEPKQKRRKLEDANLRAKILDGIIATEIKALTIELDKAHDALKPFKEELFTHQTELLAESEAKEIISRKIASLDIPLDDDASIYIHRLLAESEKAIQIAEQHIERLTETMKPFNHKEIAQTNRQIEQTRIQVESRDAMLLMLEKWLKKSKKEKLEVTSCLDCASSRHYPVDVELLS</sequence>
<dbReference type="Proteomes" id="UP001151760">
    <property type="component" value="Unassembled WGS sequence"/>
</dbReference>
<organism evidence="1 2">
    <name type="scientific">Tanacetum coccineum</name>
    <dbReference type="NCBI Taxonomy" id="301880"/>
    <lineage>
        <taxon>Eukaryota</taxon>
        <taxon>Viridiplantae</taxon>
        <taxon>Streptophyta</taxon>
        <taxon>Embryophyta</taxon>
        <taxon>Tracheophyta</taxon>
        <taxon>Spermatophyta</taxon>
        <taxon>Magnoliopsida</taxon>
        <taxon>eudicotyledons</taxon>
        <taxon>Gunneridae</taxon>
        <taxon>Pentapetalae</taxon>
        <taxon>asterids</taxon>
        <taxon>campanulids</taxon>
        <taxon>Asterales</taxon>
        <taxon>Asteraceae</taxon>
        <taxon>Asteroideae</taxon>
        <taxon>Anthemideae</taxon>
        <taxon>Anthemidinae</taxon>
        <taxon>Tanacetum</taxon>
    </lineage>
</organism>
<reference evidence="1" key="1">
    <citation type="journal article" date="2022" name="Int. J. Mol. Sci.">
        <title>Draft Genome of Tanacetum Coccineum: Genomic Comparison of Closely Related Tanacetum-Family Plants.</title>
        <authorList>
            <person name="Yamashiro T."/>
            <person name="Shiraishi A."/>
            <person name="Nakayama K."/>
            <person name="Satake H."/>
        </authorList>
    </citation>
    <scope>NUCLEOTIDE SEQUENCE</scope>
</reference>
<evidence type="ECO:0000313" key="1">
    <source>
        <dbReference type="EMBL" id="GJT70093.1"/>
    </source>
</evidence>
<proteinExistence type="predicted"/>
<dbReference type="EMBL" id="BQNB010018046">
    <property type="protein sequence ID" value="GJT70093.1"/>
    <property type="molecule type" value="Genomic_DNA"/>
</dbReference>
<evidence type="ECO:0000313" key="2">
    <source>
        <dbReference type="Proteomes" id="UP001151760"/>
    </source>
</evidence>
<gene>
    <name evidence="1" type="ORF">Tco_1029379</name>
</gene>
<comment type="caution">
    <text evidence="1">The sequence shown here is derived from an EMBL/GenBank/DDBJ whole genome shotgun (WGS) entry which is preliminary data.</text>
</comment>
<accession>A0ABQ5G395</accession>